<evidence type="ECO:0000313" key="12">
    <source>
        <dbReference type="Proteomes" id="UP001519504"/>
    </source>
</evidence>
<accession>A0ABS5R118</accession>
<keyword evidence="12" id="KW-1185">Reference proteome</keyword>
<protein>
    <recommendedName>
        <fullName evidence="10">Fluoride-specific ion channel FluC</fullName>
    </recommendedName>
</protein>
<keyword evidence="3 10" id="KW-0812">Transmembrane</keyword>
<feature type="transmembrane region" description="Helical" evidence="10">
    <location>
        <begin position="32"/>
        <end position="53"/>
    </location>
</feature>
<evidence type="ECO:0000256" key="1">
    <source>
        <dbReference type="ARBA" id="ARBA00004651"/>
    </source>
</evidence>
<evidence type="ECO:0000256" key="8">
    <source>
        <dbReference type="ARBA" id="ARBA00035585"/>
    </source>
</evidence>
<organism evidence="11 12">
    <name type="scientific">Fructobacillus broussonetiae</name>
    <dbReference type="NCBI Taxonomy" id="2713173"/>
    <lineage>
        <taxon>Bacteria</taxon>
        <taxon>Bacillati</taxon>
        <taxon>Bacillota</taxon>
        <taxon>Bacilli</taxon>
        <taxon>Lactobacillales</taxon>
        <taxon>Lactobacillaceae</taxon>
        <taxon>Fructobacillus</taxon>
    </lineage>
</organism>
<keyword evidence="2 10" id="KW-1003">Cell membrane</keyword>
<comment type="caution">
    <text evidence="11">The sequence shown here is derived from an EMBL/GenBank/DDBJ whole genome shotgun (WGS) entry which is preliminary data.</text>
</comment>
<sequence length="118" mass="12880">MLKTLLFVMLGTGIGAALRYWVLRLIPSRPPFITAVCLVNALGSFTLGGLVHLQLSATLALFLETGLLGGFTTFSTMMTEGAEQDSLKQECLYLLIQVAVGFLSFYIGWLGFTVFLPR</sequence>
<evidence type="ECO:0000256" key="5">
    <source>
        <dbReference type="ARBA" id="ARBA00023136"/>
    </source>
</evidence>
<keyword evidence="5 10" id="KW-0472">Membrane</keyword>
<dbReference type="EMBL" id="JAAMFK010000003">
    <property type="protein sequence ID" value="MBS9338702.1"/>
    <property type="molecule type" value="Genomic_DNA"/>
</dbReference>
<keyword evidence="6 10" id="KW-0407">Ion channel</keyword>
<gene>
    <name evidence="10" type="primary">fluC</name>
    <name evidence="10" type="synonym">crcB</name>
    <name evidence="11" type="ORF">G6R29_03540</name>
</gene>
<reference evidence="11 12" key="1">
    <citation type="submission" date="2020-02" db="EMBL/GenBank/DDBJ databases">
        <title>Fructobacillus sp. isolated from paper mulberry of Taiwan.</title>
        <authorList>
            <person name="Lin S.-T."/>
        </authorList>
    </citation>
    <scope>NUCLEOTIDE SEQUENCE [LARGE SCALE GENOMIC DNA]</scope>
    <source>
        <strain evidence="11 12">M2-14</strain>
    </source>
</reference>
<feature type="transmembrane region" description="Helical" evidence="10">
    <location>
        <begin position="91"/>
        <end position="116"/>
    </location>
</feature>
<comment type="function">
    <text evidence="9 10">Fluoride-specific ion channel. Important for reducing fluoride concentration in the cell, thus reducing its toxicity.</text>
</comment>
<evidence type="ECO:0000256" key="10">
    <source>
        <dbReference type="HAMAP-Rule" id="MF_00454"/>
    </source>
</evidence>
<proteinExistence type="inferred from homology"/>
<dbReference type="InterPro" id="IPR003691">
    <property type="entry name" value="FluC"/>
</dbReference>
<name>A0ABS5R118_9LACO</name>
<keyword evidence="10" id="KW-0479">Metal-binding</keyword>
<evidence type="ECO:0000256" key="7">
    <source>
        <dbReference type="ARBA" id="ARBA00035120"/>
    </source>
</evidence>
<evidence type="ECO:0000256" key="6">
    <source>
        <dbReference type="ARBA" id="ARBA00023303"/>
    </source>
</evidence>
<feature type="transmembrane region" description="Helical" evidence="10">
    <location>
        <begin position="59"/>
        <end position="79"/>
    </location>
</feature>
<feature type="binding site" evidence="10">
    <location>
        <position position="72"/>
    </location>
    <ligand>
        <name>Na(+)</name>
        <dbReference type="ChEBI" id="CHEBI:29101"/>
        <note>structural</note>
    </ligand>
</feature>
<dbReference type="Pfam" id="PF02537">
    <property type="entry name" value="CRCB"/>
    <property type="match status" value="1"/>
</dbReference>
<feature type="binding site" evidence="10">
    <location>
        <position position="69"/>
    </location>
    <ligand>
        <name>Na(+)</name>
        <dbReference type="ChEBI" id="CHEBI:29101"/>
        <note>structural</note>
    </ligand>
</feature>
<dbReference type="RefSeq" id="WP_213808982.1">
    <property type="nucleotide sequence ID" value="NZ_JAAMFK010000003.1"/>
</dbReference>
<evidence type="ECO:0000256" key="9">
    <source>
        <dbReference type="ARBA" id="ARBA00049940"/>
    </source>
</evidence>
<evidence type="ECO:0000256" key="2">
    <source>
        <dbReference type="ARBA" id="ARBA00022475"/>
    </source>
</evidence>
<keyword evidence="10" id="KW-0406">Ion transport</keyword>
<dbReference type="Proteomes" id="UP001519504">
    <property type="component" value="Unassembled WGS sequence"/>
</dbReference>
<comment type="activity regulation">
    <text evidence="10">Na(+) is not transported, but it plays an essential structural role and its presence is essential for fluoride channel function.</text>
</comment>
<dbReference type="HAMAP" id="MF_00454">
    <property type="entry name" value="FluC"/>
    <property type="match status" value="1"/>
</dbReference>
<evidence type="ECO:0000256" key="4">
    <source>
        <dbReference type="ARBA" id="ARBA00022989"/>
    </source>
</evidence>
<evidence type="ECO:0000313" key="11">
    <source>
        <dbReference type="EMBL" id="MBS9338702.1"/>
    </source>
</evidence>
<comment type="catalytic activity">
    <reaction evidence="8">
        <text>fluoride(in) = fluoride(out)</text>
        <dbReference type="Rhea" id="RHEA:76159"/>
        <dbReference type="ChEBI" id="CHEBI:17051"/>
    </reaction>
    <physiologicalReaction direction="left-to-right" evidence="8">
        <dbReference type="Rhea" id="RHEA:76160"/>
    </physiologicalReaction>
</comment>
<keyword evidence="10" id="KW-0813">Transport</keyword>
<keyword evidence="4 10" id="KW-1133">Transmembrane helix</keyword>
<feature type="transmembrane region" description="Helical" evidence="10">
    <location>
        <begin position="6"/>
        <end position="23"/>
    </location>
</feature>
<evidence type="ECO:0000256" key="3">
    <source>
        <dbReference type="ARBA" id="ARBA00022692"/>
    </source>
</evidence>
<comment type="similarity">
    <text evidence="7 10">Belongs to the fluoride channel Fluc/FEX (TC 1.A.43) family.</text>
</comment>
<comment type="subcellular location">
    <subcellularLocation>
        <location evidence="1 10">Cell membrane</location>
        <topology evidence="1 10">Multi-pass membrane protein</topology>
    </subcellularLocation>
</comment>
<keyword evidence="10" id="KW-0915">Sodium</keyword>